<gene>
    <name evidence="1" type="ORF">AB0759_25970</name>
</gene>
<evidence type="ECO:0008006" key="3">
    <source>
        <dbReference type="Google" id="ProtNLM"/>
    </source>
</evidence>
<evidence type="ECO:0000313" key="1">
    <source>
        <dbReference type="EMBL" id="MFL9464059.1"/>
    </source>
</evidence>
<dbReference type="Proteomes" id="UP001628874">
    <property type="component" value="Unassembled WGS sequence"/>
</dbReference>
<dbReference type="RefSeq" id="WP_408019881.1">
    <property type="nucleotide sequence ID" value="NZ_JBFQGM010000010.1"/>
</dbReference>
<accession>A0ABW8WSL6</accession>
<proteinExistence type="predicted"/>
<evidence type="ECO:0000313" key="2">
    <source>
        <dbReference type="Proteomes" id="UP001628874"/>
    </source>
</evidence>
<organism evidence="1 2">
    <name type="scientific">Scytonema tolypothrichoides VB-61278_2</name>
    <dbReference type="NCBI Taxonomy" id="3232314"/>
    <lineage>
        <taxon>Bacteria</taxon>
        <taxon>Bacillati</taxon>
        <taxon>Cyanobacteriota</taxon>
        <taxon>Cyanophyceae</taxon>
        <taxon>Nostocales</taxon>
        <taxon>Scytonemataceae</taxon>
        <taxon>Scytonema</taxon>
    </lineage>
</organism>
<sequence>NALPRLYKQSPPTWTLYTVRAGGESSPAGGFPAPWELAYSPCGHSLRHREASPSGDTRRDFVCVGVISIASVFF</sequence>
<reference evidence="1 2" key="1">
    <citation type="submission" date="2024-07" db="EMBL/GenBank/DDBJ databases">
        <authorList>
            <person name="Tripathy S."/>
        </authorList>
    </citation>
    <scope>NUCLEOTIDE SEQUENCE [LARGE SCALE GENOMIC DNA]</scope>
    <source>
        <strain evidence="1 2">VB-61278_2</strain>
    </source>
</reference>
<comment type="caution">
    <text evidence="1">The sequence shown here is derived from an EMBL/GenBank/DDBJ whole genome shotgun (WGS) entry which is preliminary data.</text>
</comment>
<keyword evidence="2" id="KW-1185">Reference proteome</keyword>
<name>A0ABW8WSL6_9CYAN</name>
<feature type="non-terminal residue" evidence="1">
    <location>
        <position position="1"/>
    </location>
</feature>
<protein>
    <recommendedName>
        <fullName evidence="3">Transposase</fullName>
    </recommendedName>
</protein>
<dbReference type="EMBL" id="JBFQGM010000010">
    <property type="protein sequence ID" value="MFL9464059.1"/>
    <property type="molecule type" value="Genomic_DNA"/>
</dbReference>